<evidence type="ECO:0000256" key="5">
    <source>
        <dbReference type="SAM" id="MobiDB-lite"/>
    </source>
</evidence>
<feature type="transmembrane region" description="Helical" evidence="6">
    <location>
        <begin position="326"/>
        <end position="343"/>
    </location>
</feature>
<feature type="transmembrane region" description="Helical" evidence="6">
    <location>
        <begin position="355"/>
        <end position="375"/>
    </location>
</feature>
<feature type="transmembrane region" description="Helical" evidence="6">
    <location>
        <begin position="173"/>
        <end position="190"/>
    </location>
</feature>
<feature type="compositionally biased region" description="Low complexity" evidence="5">
    <location>
        <begin position="7"/>
        <end position="27"/>
    </location>
</feature>
<proteinExistence type="predicted"/>
<protein>
    <submittedName>
        <fullName evidence="7">Unnamed protein product</fullName>
    </submittedName>
</protein>
<dbReference type="Pfam" id="PF07690">
    <property type="entry name" value="MFS_1"/>
    <property type="match status" value="1"/>
</dbReference>
<accession>A0A9W6YTD1</accession>
<dbReference type="GO" id="GO:0016020">
    <property type="term" value="C:membrane"/>
    <property type="evidence" value="ECO:0007669"/>
    <property type="project" value="UniProtKB-SubCell"/>
</dbReference>
<evidence type="ECO:0000256" key="6">
    <source>
        <dbReference type="SAM" id="Phobius"/>
    </source>
</evidence>
<sequence length="637" mass="70668">MPRSSFSNPKTNTNSIINNNSFLSSNKQNDGVKKSSDGDENKLLNLSTTRNSSEVTLGQPQLDVPKKDNTLLNHDQTNVKLNNNLVSYGAVTSPDDQLNEVLPETPTSQNQMDNEPVPNLRTPIFRCGLDLSSSSVLDEDYESLIDDDTVTDTDLLNMARNEHKLQPWYRRPSLPTLCVFIFMFIFSMSFCQASQLELVITGVCHNVTRDFPSLTCDSPLVQQSSVALQKWLSVAPGLVGMLVTGKLGQLSDVYGRKRIFVFTLSCICLSHLLCYIALNPNWIHFNPSFIVLSVMIGCIGGNVSMLMALANTYIVDVVEPDQINQAMGKLVAFMYFGIGAGPFCASSLKLPALKLMQISVILTICSLVACILFLPESRSIHLKARSRRMSRSLSAASQSSTNRAVKLAYMSGLGHFVEFLSSLKLLWITEYDSQGNLKLAPRFNVLLLVLMNFLVLACAMGSASCLFMYGVFQFHWDNQVIGQMMSAFMFSKTVALLFINPFLNDKLNKLFIKKLDALDYIDRTNMIICLVFEALTMVSAMLAGSTNAFYWCCFFSSFGALAGPTFQSALLKYNKNPEKNGEFFGVLAFFTNIVNLTAPALFLTIYSSTLEFNPVFVFELAAGVFAFILVLSFCLKI</sequence>
<organism evidence="7 8">
    <name type="scientific">Ambrosiozyma monospora</name>
    <name type="common">Yeast</name>
    <name type="synonym">Endomycopsis monosporus</name>
    <dbReference type="NCBI Taxonomy" id="43982"/>
    <lineage>
        <taxon>Eukaryota</taxon>
        <taxon>Fungi</taxon>
        <taxon>Dikarya</taxon>
        <taxon>Ascomycota</taxon>
        <taxon>Saccharomycotina</taxon>
        <taxon>Pichiomycetes</taxon>
        <taxon>Pichiales</taxon>
        <taxon>Pichiaceae</taxon>
        <taxon>Ambrosiozyma</taxon>
    </lineage>
</organism>
<name>A0A9W6YTD1_AMBMO</name>
<feature type="compositionally biased region" description="Basic and acidic residues" evidence="5">
    <location>
        <begin position="30"/>
        <end position="42"/>
    </location>
</feature>
<evidence type="ECO:0000256" key="1">
    <source>
        <dbReference type="ARBA" id="ARBA00004141"/>
    </source>
</evidence>
<feature type="transmembrane region" description="Helical" evidence="6">
    <location>
        <begin position="259"/>
        <end position="278"/>
    </location>
</feature>
<dbReference type="PANTHER" id="PTHR23507:SF1">
    <property type="entry name" value="FI18259P1-RELATED"/>
    <property type="match status" value="1"/>
</dbReference>
<keyword evidence="8" id="KW-1185">Reference proteome</keyword>
<keyword evidence="3 6" id="KW-1133">Transmembrane helix</keyword>
<feature type="compositionally biased region" description="Polar residues" evidence="5">
    <location>
        <begin position="44"/>
        <end position="59"/>
    </location>
</feature>
<feature type="transmembrane region" description="Helical" evidence="6">
    <location>
        <begin position="583"/>
        <end position="606"/>
    </location>
</feature>
<dbReference type="InterPro" id="IPR036259">
    <property type="entry name" value="MFS_trans_sf"/>
</dbReference>
<evidence type="ECO:0000256" key="4">
    <source>
        <dbReference type="ARBA" id="ARBA00023136"/>
    </source>
</evidence>
<evidence type="ECO:0000256" key="2">
    <source>
        <dbReference type="ARBA" id="ARBA00022692"/>
    </source>
</evidence>
<dbReference type="Gene3D" id="1.20.1250.20">
    <property type="entry name" value="MFS general substrate transporter like domains"/>
    <property type="match status" value="1"/>
</dbReference>
<feature type="transmembrane region" description="Helical" evidence="6">
    <location>
        <begin position="484"/>
        <end position="503"/>
    </location>
</feature>
<evidence type="ECO:0000313" key="7">
    <source>
        <dbReference type="EMBL" id="GMG19690.1"/>
    </source>
</evidence>
<feature type="transmembrane region" description="Helical" evidence="6">
    <location>
        <begin position="290"/>
        <end position="314"/>
    </location>
</feature>
<feature type="transmembrane region" description="Helical" evidence="6">
    <location>
        <begin position="612"/>
        <end position="635"/>
    </location>
</feature>
<dbReference type="SUPFAM" id="SSF103473">
    <property type="entry name" value="MFS general substrate transporter"/>
    <property type="match status" value="1"/>
</dbReference>
<dbReference type="InterPro" id="IPR011701">
    <property type="entry name" value="MFS"/>
</dbReference>
<feature type="transmembrane region" description="Helical" evidence="6">
    <location>
        <begin position="445"/>
        <end position="472"/>
    </location>
</feature>
<feature type="transmembrane region" description="Helical" evidence="6">
    <location>
        <begin position="548"/>
        <end position="571"/>
    </location>
</feature>
<dbReference type="GO" id="GO:0022857">
    <property type="term" value="F:transmembrane transporter activity"/>
    <property type="evidence" value="ECO:0007669"/>
    <property type="project" value="InterPro"/>
</dbReference>
<keyword evidence="4 6" id="KW-0472">Membrane</keyword>
<feature type="region of interest" description="Disordered" evidence="5">
    <location>
        <begin position="1"/>
        <end position="67"/>
    </location>
</feature>
<comment type="caution">
    <text evidence="7">The sequence shown here is derived from an EMBL/GenBank/DDBJ whole genome shotgun (WGS) entry which is preliminary data.</text>
</comment>
<evidence type="ECO:0000313" key="8">
    <source>
        <dbReference type="Proteomes" id="UP001165063"/>
    </source>
</evidence>
<keyword evidence="2 6" id="KW-0812">Transmembrane</keyword>
<dbReference type="OrthoDB" id="3026777at2759"/>
<gene>
    <name evidence="7" type="ORF">Amon01_000065800</name>
</gene>
<dbReference type="Proteomes" id="UP001165063">
    <property type="component" value="Unassembled WGS sequence"/>
</dbReference>
<dbReference type="PANTHER" id="PTHR23507">
    <property type="entry name" value="ZGC:174356"/>
    <property type="match status" value="1"/>
</dbReference>
<feature type="transmembrane region" description="Helical" evidence="6">
    <location>
        <begin position="524"/>
        <end position="542"/>
    </location>
</feature>
<dbReference type="EMBL" id="BSXU01000181">
    <property type="protein sequence ID" value="GMG19690.1"/>
    <property type="molecule type" value="Genomic_DNA"/>
</dbReference>
<dbReference type="AlphaFoldDB" id="A0A9W6YTD1"/>
<evidence type="ECO:0000256" key="3">
    <source>
        <dbReference type="ARBA" id="ARBA00022989"/>
    </source>
</evidence>
<comment type="subcellular location">
    <subcellularLocation>
        <location evidence="1">Membrane</location>
        <topology evidence="1">Multi-pass membrane protein</topology>
    </subcellularLocation>
</comment>
<reference evidence="7" key="1">
    <citation type="submission" date="2023-04" db="EMBL/GenBank/DDBJ databases">
        <title>Ambrosiozyma monospora NBRC 1965.</title>
        <authorList>
            <person name="Ichikawa N."/>
            <person name="Sato H."/>
            <person name="Tonouchi N."/>
        </authorList>
    </citation>
    <scope>NUCLEOTIDE SEQUENCE</scope>
    <source>
        <strain evidence="7">NBRC 1965</strain>
    </source>
</reference>